<dbReference type="PROSITE" id="PS51257">
    <property type="entry name" value="PROKAR_LIPOPROTEIN"/>
    <property type="match status" value="1"/>
</dbReference>
<reference evidence="2 3" key="1">
    <citation type="submission" date="2016-10" db="EMBL/GenBank/DDBJ databases">
        <authorList>
            <person name="de Groot N.N."/>
        </authorList>
    </citation>
    <scope>NUCLEOTIDE SEQUENCE [LARGE SCALE GENOMIC DNA]</scope>
    <source>
        <strain evidence="2 3">DSM 44149</strain>
    </source>
</reference>
<protein>
    <recommendedName>
        <fullName evidence="4">DUF3558 domain-containing protein</fullName>
    </recommendedName>
</protein>
<feature type="signal peptide" evidence="1">
    <location>
        <begin position="1"/>
        <end position="23"/>
    </location>
</feature>
<keyword evidence="3" id="KW-1185">Reference proteome</keyword>
<dbReference type="Proteomes" id="UP000183376">
    <property type="component" value="Chromosome I"/>
</dbReference>
<evidence type="ECO:0000313" key="2">
    <source>
        <dbReference type="EMBL" id="SDM21829.1"/>
    </source>
</evidence>
<feature type="chain" id="PRO_5009245402" description="DUF3558 domain-containing protein" evidence="1">
    <location>
        <begin position="24"/>
        <end position="174"/>
    </location>
</feature>
<keyword evidence="1" id="KW-0732">Signal</keyword>
<dbReference type="InterPro" id="IPR024520">
    <property type="entry name" value="DUF3558"/>
</dbReference>
<dbReference type="Pfam" id="PF12079">
    <property type="entry name" value="DUF3558"/>
    <property type="match status" value="1"/>
</dbReference>
<dbReference type="STRING" id="211114.SAMN04489726_0422"/>
<accession>A0A1G9RET0</accession>
<proteinExistence type="predicted"/>
<dbReference type="eggNOG" id="ENOG50327TC">
    <property type="taxonomic scope" value="Bacteria"/>
</dbReference>
<organism evidence="2 3">
    <name type="scientific">Allokutzneria albata</name>
    <name type="common">Kibdelosporangium albatum</name>
    <dbReference type="NCBI Taxonomy" id="211114"/>
    <lineage>
        <taxon>Bacteria</taxon>
        <taxon>Bacillati</taxon>
        <taxon>Actinomycetota</taxon>
        <taxon>Actinomycetes</taxon>
        <taxon>Pseudonocardiales</taxon>
        <taxon>Pseudonocardiaceae</taxon>
        <taxon>Allokutzneria</taxon>
    </lineage>
</organism>
<evidence type="ECO:0000256" key="1">
    <source>
        <dbReference type="SAM" id="SignalP"/>
    </source>
</evidence>
<dbReference type="AlphaFoldDB" id="A0A1G9RET0"/>
<evidence type="ECO:0000313" key="3">
    <source>
        <dbReference type="Proteomes" id="UP000183376"/>
    </source>
</evidence>
<sequence>MRGRLWVSLVALTLLTGCGGTAAKDPAKKTSIADFEVKPLAVGTVKPCSLVTAQQAGELGLVSAKSDQSGFPREGRPQTPTTCFWADSEGTSLDLQVHESDRAVSLAQSQGEKAPIKGYPASTLDIQGKSCRVSVAVSDDYYLVFQTLASNKPDGACALGRRAAEVAIGNAPTG</sequence>
<evidence type="ECO:0008006" key="4">
    <source>
        <dbReference type="Google" id="ProtNLM"/>
    </source>
</evidence>
<name>A0A1G9RET0_ALLAB</name>
<gene>
    <name evidence="2" type="ORF">SAMN04489726_0422</name>
</gene>
<dbReference type="EMBL" id="LT629701">
    <property type="protein sequence ID" value="SDM21829.1"/>
    <property type="molecule type" value="Genomic_DNA"/>
</dbReference>